<organism evidence="6 7">
    <name type="scientific">Paenibacillus rhizovicinus</name>
    <dbReference type="NCBI Taxonomy" id="2704463"/>
    <lineage>
        <taxon>Bacteria</taxon>
        <taxon>Bacillati</taxon>
        <taxon>Bacillota</taxon>
        <taxon>Bacilli</taxon>
        <taxon>Bacillales</taxon>
        <taxon>Paenibacillaceae</taxon>
        <taxon>Paenibacillus</taxon>
    </lineage>
</organism>
<keyword evidence="1" id="KW-0677">Repeat</keyword>
<evidence type="ECO:0000256" key="4">
    <source>
        <dbReference type="SAM" id="MobiDB-lite"/>
    </source>
</evidence>
<feature type="region of interest" description="Disordered" evidence="4">
    <location>
        <begin position="1"/>
        <end position="22"/>
    </location>
</feature>
<dbReference type="PANTHER" id="PTHR45586:SF1">
    <property type="entry name" value="LIPOPOLYSACCHARIDE ASSEMBLY PROTEIN B"/>
    <property type="match status" value="1"/>
</dbReference>
<dbReference type="InterPro" id="IPR033396">
    <property type="entry name" value="DUF5107"/>
</dbReference>
<feature type="repeat" description="TPR" evidence="3">
    <location>
        <begin position="803"/>
        <end position="836"/>
    </location>
</feature>
<sequence length="1023" mass="115192">MELDHKSEAGGAGPTGERRTSCGTESIMIPTYAVGAPSLNPIIGEYRQEKPYPYKMQDEIAETKVDKTYEALVAENEYLKLTVLPELGGRLYSAFDKRNGRELFHRNNVIKPQLIGLTGAWIAGGVEFNFPIGHRPTSLETVEAHVRSHDDGSASIYVGETDKISGLRFSVELKLLPGKAYLEQITRIYNPTPVPQRFFHWNTASYPDTASLVCRYPTRWIIDEQNRIRKPWPYDGHVDVRMARNIEKFSSIFTAMNEEDYFGVYDTDTEAGNVHVGDHREVPGSKFWSWGNHEHGRNWNLLLTDDDGPYMEQQAGNTETQYLYHYLQPHQKHQWSEYWFQAIETGPLTYANKHVVLTTVFQPEAEGGITLQLSMLANERLQGATVTLLHDEAAVFAATGDWSPERTEKWNARIASSCLAEGKLRLTVRDRAGALLVDHLIRHVEDVVTQDEEEVHAQDQDELTTRLVRLYKAEERHRYRETLELLDDLLATHPEYLEAHLRKTVVQLKMLDYAAAEATIEAAAGLIPFSDELHYYTGLVRYMNGKDKKAKSALLYVNDISAFAPSANLLLGKIALRDKEWSRAERYFAKADLASGVEGADVLRAYALRQRGDRAQAEMLLTEILASDPLQLYAAAELDQLTGGDRCKSIARDDVHNALLLAEWYAELSDEAGQRFALGIMADSEAAASVAAVATATATATAATSAAAAKEPLLLYHAGYLESQKGNAALASSLYEQAETCSSDGVFPILPLTLLALEDAVRLLGERAPRALYMSGLIYNAKERHAEAGRAWARCVELGFDYSVLYRNYGFLLMEAGKDDEAIEILEQGLELLPVNQDIAIYLARLYQRGGRSDKRLKLLQVLQAPGQRPQSAVRLSIEIYNEFGRYHEAIALLTEFKFSNWENPFKGMPDLRSLYHEAFNGRAAQAMREKKWDEAIRDLESSLRYPSNLRLGVEAGQTFAREHYLLALCYEKKGDFTRTLTHCRNVAQLRLAPDHLHYAEYVKAVQKMTELEWLGFGNDDAK</sequence>
<evidence type="ECO:0000313" key="6">
    <source>
        <dbReference type="EMBL" id="QHW31455.1"/>
    </source>
</evidence>
<dbReference type="InterPro" id="IPR011990">
    <property type="entry name" value="TPR-like_helical_dom_sf"/>
</dbReference>
<dbReference type="PROSITE" id="PS50005">
    <property type="entry name" value="TPR"/>
    <property type="match status" value="1"/>
</dbReference>
<dbReference type="PANTHER" id="PTHR45586">
    <property type="entry name" value="TPR REPEAT-CONTAINING PROTEIN PA4667"/>
    <property type="match status" value="1"/>
</dbReference>
<gene>
    <name evidence="6" type="ORF">GZH47_11790</name>
</gene>
<evidence type="ECO:0000256" key="3">
    <source>
        <dbReference type="PROSITE-ProRule" id="PRU00339"/>
    </source>
</evidence>
<proteinExistence type="predicted"/>
<dbReference type="Pfam" id="PF17128">
    <property type="entry name" value="DUF5107"/>
    <property type="match status" value="1"/>
</dbReference>
<keyword evidence="7" id="KW-1185">Reference proteome</keyword>
<accession>A0A6C0NYY8</accession>
<dbReference type="SUPFAM" id="SSF48452">
    <property type="entry name" value="TPR-like"/>
    <property type="match status" value="3"/>
</dbReference>
<dbReference type="RefSeq" id="WP_162640263.1">
    <property type="nucleotide sequence ID" value="NZ_CP048286.1"/>
</dbReference>
<dbReference type="KEGG" id="prz:GZH47_11790"/>
<dbReference type="EMBL" id="CP048286">
    <property type="protein sequence ID" value="QHW31455.1"/>
    <property type="molecule type" value="Genomic_DNA"/>
</dbReference>
<evidence type="ECO:0000256" key="1">
    <source>
        <dbReference type="ARBA" id="ARBA00022737"/>
    </source>
</evidence>
<dbReference type="InterPro" id="IPR019734">
    <property type="entry name" value="TPR_rpt"/>
</dbReference>
<dbReference type="AlphaFoldDB" id="A0A6C0NYY8"/>
<evidence type="ECO:0000256" key="2">
    <source>
        <dbReference type="ARBA" id="ARBA00022803"/>
    </source>
</evidence>
<dbReference type="Proteomes" id="UP000479114">
    <property type="component" value="Chromosome"/>
</dbReference>
<dbReference type="Gene3D" id="1.25.40.10">
    <property type="entry name" value="Tetratricopeptide repeat domain"/>
    <property type="match status" value="3"/>
</dbReference>
<name>A0A6C0NYY8_9BACL</name>
<evidence type="ECO:0000259" key="5">
    <source>
        <dbReference type="Pfam" id="PF17128"/>
    </source>
</evidence>
<dbReference type="InterPro" id="IPR051012">
    <property type="entry name" value="CellSynth/LPSAsmb/PSIAsmb"/>
</dbReference>
<evidence type="ECO:0000313" key="7">
    <source>
        <dbReference type="Proteomes" id="UP000479114"/>
    </source>
</evidence>
<dbReference type="SMART" id="SM00028">
    <property type="entry name" value="TPR"/>
    <property type="match status" value="5"/>
</dbReference>
<feature type="domain" description="DUF5107" evidence="5">
    <location>
        <begin position="52"/>
        <end position="340"/>
    </location>
</feature>
<protein>
    <submittedName>
        <fullName evidence="6">DUF5107 domain-containing protein</fullName>
    </submittedName>
</protein>
<reference evidence="6 7" key="1">
    <citation type="submission" date="2020-02" db="EMBL/GenBank/DDBJ databases">
        <title>Paenibacillus sp. nov., isolated from rhizosphere soil of tomato.</title>
        <authorList>
            <person name="Weon H.-Y."/>
            <person name="Lee S.A."/>
        </authorList>
    </citation>
    <scope>NUCLEOTIDE SEQUENCE [LARGE SCALE GENOMIC DNA]</scope>
    <source>
        <strain evidence="6 7">14171R-81</strain>
    </source>
</reference>
<keyword evidence="2 3" id="KW-0802">TPR repeat</keyword>